<dbReference type="KEGG" id="aten:116298742"/>
<sequence length="405" mass="46139">MAAGGSVYWPSELELKLNLNAIKKSDQFVVNIIDTASQVALYKFKSETQAWDKTDVEGALFVYIRSSHPKHSFFIMNRLNMNNINEPVTCDMEFKQQDPFLLFKNKKNGIFGIWFYDAQECTRLSNLLIKLSSEETTPSRRPLSNPEFVSKDKEPKEEESEDKVDIMSMFAKAQEQYNKKTSEQVEPPEQKPPLQEKQQQKFLQQNQQQLEQLKSMLSGKEHVKVKQRAYSSPAPYQPQVYPAMPTQFPSITENGLSNNQLPMGYTREKDLAKPQSLSVSNVLTSQGTSDMSPDRPGAQRKLFQGDKQQVTKQQQDSPQKGSHQPVSVSTSLLSPMAFKTMAKTTTTTTTTPDPQPKSTPQKLDISPLTQEQLLQAMMYLMKNDSDFIRKLHEAYLKSLHELLPT</sequence>
<organism evidence="8 9">
    <name type="scientific">Actinia tenebrosa</name>
    <name type="common">Australian red waratah sea anemone</name>
    <dbReference type="NCBI Taxonomy" id="6105"/>
    <lineage>
        <taxon>Eukaryota</taxon>
        <taxon>Metazoa</taxon>
        <taxon>Cnidaria</taxon>
        <taxon>Anthozoa</taxon>
        <taxon>Hexacorallia</taxon>
        <taxon>Actiniaria</taxon>
        <taxon>Actiniidae</taxon>
        <taxon>Actinia</taxon>
    </lineage>
</organism>
<dbReference type="AlphaFoldDB" id="A0A6P8ID16"/>
<dbReference type="Proteomes" id="UP000515163">
    <property type="component" value="Unplaced"/>
</dbReference>
<dbReference type="CDD" id="cd09804">
    <property type="entry name" value="Dcp1"/>
    <property type="match status" value="1"/>
</dbReference>
<evidence type="ECO:0000256" key="3">
    <source>
        <dbReference type="ARBA" id="ARBA00022490"/>
    </source>
</evidence>
<evidence type="ECO:0000256" key="5">
    <source>
        <dbReference type="ARBA" id="ARBA00023161"/>
    </source>
</evidence>
<dbReference type="GeneID" id="116298742"/>
<evidence type="ECO:0000256" key="4">
    <source>
        <dbReference type="ARBA" id="ARBA00022664"/>
    </source>
</evidence>
<dbReference type="GO" id="GO:0003729">
    <property type="term" value="F:mRNA binding"/>
    <property type="evidence" value="ECO:0007669"/>
    <property type="project" value="TreeGrafter"/>
</dbReference>
<comment type="subcellular location">
    <subcellularLocation>
        <location evidence="1">Cytoplasm</location>
    </subcellularLocation>
</comment>
<evidence type="ECO:0000313" key="8">
    <source>
        <dbReference type="Proteomes" id="UP000515163"/>
    </source>
</evidence>
<evidence type="ECO:0000313" key="9">
    <source>
        <dbReference type="RefSeq" id="XP_031563145.1"/>
    </source>
</evidence>
<dbReference type="InterPro" id="IPR010334">
    <property type="entry name" value="Dcp1"/>
</dbReference>
<dbReference type="GO" id="GO:0000932">
    <property type="term" value="C:P-body"/>
    <property type="evidence" value="ECO:0007669"/>
    <property type="project" value="TreeGrafter"/>
</dbReference>
<feature type="region of interest" description="Disordered" evidence="6">
    <location>
        <begin position="269"/>
        <end position="366"/>
    </location>
</feature>
<evidence type="ECO:0000256" key="2">
    <source>
        <dbReference type="ARBA" id="ARBA00008778"/>
    </source>
</evidence>
<comment type="similarity">
    <text evidence="2">Belongs to the DCP1 family.</text>
</comment>
<dbReference type="GO" id="GO:0000290">
    <property type="term" value="P:deadenylation-dependent decapping of nuclear-transcribed mRNA"/>
    <property type="evidence" value="ECO:0007669"/>
    <property type="project" value="InterPro"/>
</dbReference>
<dbReference type="InterPro" id="IPR011993">
    <property type="entry name" value="PH-like_dom_sf"/>
</dbReference>
<evidence type="ECO:0000256" key="6">
    <source>
        <dbReference type="SAM" id="MobiDB-lite"/>
    </source>
</evidence>
<feature type="compositionally biased region" description="Low complexity" evidence="6">
    <location>
        <begin position="184"/>
        <end position="207"/>
    </location>
</feature>
<dbReference type="OrthoDB" id="440673at2759"/>
<keyword evidence="5" id="KW-0866">Nonsense-mediated mRNA decay</keyword>
<dbReference type="GO" id="GO:0008047">
    <property type="term" value="F:enzyme activator activity"/>
    <property type="evidence" value="ECO:0007669"/>
    <property type="project" value="InterPro"/>
</dbReference>
<dbReference type="GO" id="GO:0031087">
    <property type="term" value="P:deadenylation-independent decapping of nuclear-transcribed mRNA"/>
    <property type="evidence" value="ECO:0007669"/>
    <property type="project" value="TreeGrafter"/>
</dbReference>
<reference evidence="9" key="1">
    <citation type="submission" date="2025-08" db="UniProtKB">
        <authorList>
            <consortium name="RefSeq"/>
        </authorList>
    </citation>
    <scope>IDENTIFICATION</scope>
    <source>
        <tissue evidence="9">Tentacle</tissue>
    </source>
</reference>
<feature type="compositionally biased region" description="Low complexity" evidence="6">
    <location>
        <begin position="305"/>
        <end position="320"/>
    </location>
</feature>
<dbReference type="Gene3D" id="2.30.29.30">
    <property type="entry name" value="Pleckstrin-homology domain (PH domain)/Phosphotyrosine-binding domain (PTB)"/>
    <property type="match status" value="1"/>
</dbReference>
<dbReference type="Gene3D" id="6.10.140.2030">
    <property type="match status" value="1"/>
</dbReference>
<feature type="domain" description="mRNA-decapping enzyme C-terminal" evidence="7">
    <location>
        <begin position="366"/>
        <end position="400"/>
    </location>
</feature>
<gene>
    <name evidence="9" type="primary">LOC116298742</name>
</gene>
<keyword evidence="4" id="KW-0507">mRNA processing</keyword>
<proteinExistence type="inferred from homology"/>
<dbReference type="InterPro" id="IPR031953">
    <property type="entry name" value="mRNA_decap_C"/>
</dbReference>
<dbReference type="InParanoid" id="A0A6P8ID16"/>
<dbReference type="PANTHER" id="PTHR16290">
    <property type="entry name" value="TRANSCRIPTION FACTOR SMIF DECAPPING ENZYME DCP1"/>
    <property type="match status" value="1"/>
</dbReference>
<accession>A0A6P8ID16</accession>
<protein>
    <submittedName>
        <fullName evidence="9">mRNA-decapping enzyme 1B-like</fullName>
    </submittedName>
</protein>
<feature type="compositionally biased region" description="Polar residues" evidence="6">
    <location>
        <begin position="321"/>
        <end position="333"/>
    </location>
</feature>
<feature type="compositionally biased region" description="Polar residues" evidence="6">
    <location>
        <begin position="275"/>
        <end position="291"/>
    </location>
</feature>
<feature type="region of interest" description="Disordered" evidence="6">
    <location>
        <begin position="135"/>
        <end position="207"/>
    </location>
</feature>
<dbReference type="Pfam" id="PF16741">
    <property type="entry name" value="mRNA_decap_C"/>
    <property type="match status" value="1"/>
</dbReference>
<dbReference type="GO" id="GO:0000184">
    <property type="term" value="P:nuclear-transcribed mRNA catabolic process, nonsense-mediated decay"/>
    <property type="evidence" value="ECO:0007669"/>
    <property type="project" value="UniProtKB-KW"/>
</dbReference>
<evidence type="ECO:0000256" key="1">
    <source>
        <dbReference type="ARBA" id="ARBA00004496"/>
    </source>
</evidence>
<dbReference type="RefSeq" id="XP_031563145.1">
    <property type="nucleotide sequence ID" value="XM_031707285.1"/>
</dbReference>
<feature type="compositionally biased region" description="Polar residues" evidence="6">
    <location>
        <begin position="356"/>
        <end position="366"/>
    </location>
</feature>
<dbReference type="GO" id="GO:0006397">
    <property type="term" value="P:mRNA processing"/>
    <property type="evidence" value="ECO:0007669"/>
    <property type="project" value="UniProtKB-KW"/>
</dbReference>
<dbReference type="Pfam" id="PF06058">
    <property type="entry name" value="DCP1"/>
    <property type="match status" value="1"/>
</dbReference>
<dbReference type="PANTHER" id="PTHR16290:SF0">
    <property type="entry name" value="DECAPPING PROTEIN 1, ISOFORM A"/>
    <property type="match status" value="1"/>
</dbReference>
<keyword evidence="3" id="KW-0963">Cytoplasm</keyword>
<dbReference type="SUPFAM" id="SSF50729">
    <property type="entry name" value="PH domain-like"/>
    <property type="match status" value="1"/>
</dbReference>
<keyword evidence="8" id="KW-1185">Reference proteome</keyword>
<evidence type="ECO:0000259" key="7">
    <source>
        <dbReference type="Pfam" id="PF16741"/>
    </source>
</evidence>
<name>A0A6P8ID16_ACTTE</name>